<keyword evidence="5" id="KW-0430">Lectin</keyword>
<evidence type="ECO:0000256" key="7">
    <source>
        <dbReference type="SAM" id="SignalP"/>
    </source>
</evidence>
<protein>
    <recommendedName>
        <fullName evidence="3">Lectin-like protein BA14k</fullName>
    </recommendedName>
</protein>
<dbReference type="Pfam" id="PF07886">
    <property type="entry name" value="BA14K"/>
    <property type="match status" value="1"/>
</dbReference>
<comment type="caution">
    <text evidence="8">The sequence shown here is derived from an EMBL/GenBank/DDBJ whole genome shotgun (WGS) entry which is preliminary data.</text>
</comment>
<reference evidence="8 9" key="1">
    <citation type="submission" date="2020-03" db="EMBL/GenBank/DDBJ databases">
        <title>The genome sequence of Microvirga sp. c23x22.</title>
        <authorList>
            <person name="Zhang X."/>
        </authorList>
    </citation>
    <scope>NUCLEOTIDE SEQUENCE [LARGE SCALE GENOMIC DNA]</scope>
    <source>
        <strain evidence="9">c23x22</strain>
    </source>
</reference>
<evidence type="ECO:0000256" key="2">
    <source>
        <dbReference type="ARBA" id="ARBA00010270"/>
    </source>
</evidence>
<dbReference type="EMBL" id="JAATJS010000004">
    <property type="protein sequence ID" value="NIX77619.1"/>
    <property type="molecule type" value="Genomic_DNA"/>
</dbReference>
<evidence type="ECO:0000256" key="5">
    <source>
        <dbReference type="ARBA" id="ARBA00022734"/>
    </source>
</evidence>
<evidence type="ECO:0000313" key="9">
    <source>
        <dbReference type="Proteomes" id="UP000707352"/>
    </source>
</evidence>
<feature type="chain" id="PRO_5046049981" description="Lectin-like protein BA14k" evidence="7">
    <location>
        <begin position="23"/>
        <end position="136"/>
    </location>
</feature>
<evidence type="ECO:0000313" key="8">
    <source>
        <dbReference type="EMBL" id="NIX77619.1"/>
    </source>
</evidence>
<accession>A0ABX0VCQ3</accession>
<proteinExistence type="inferred from homology"/>
<gene>
    <name evidence="8" type="ORF">HB375_13525</name>
</gene>
<dbReference type="InterPro" id="IPR012413">
    <property type="entry name" value="BA14K"/>
</dbReference>
<evidence type="ECO:0000256" key="4">
    <source>
        <dbReference type="ARBA" id="ARBA00022475"/>
    </source>
</evidence>
<keyword evidence="4" id="KW-1003">Cell membrane</keyword>
<organism evidence="8 9">
    <name type="scientific">Microvirga terricola</name>
    <dbReference type="NCBI Taxonomy" id="2719797"/>
    <lineage>
        <taxon>Bacteria</taxon>
        <taxon>Pseudomonadati</taxon>
        <taxon>Pseudomonadota</taxon>
        <taxon>Alphaproteobacteria</taxon>
        <taxon>Hyphomicrobiales</taxon>
        <taxon>Methylobacteriaceae</taxon>
        <taxon>Microvirga</taxon>
    </lineage>
</organism>
<comment type="similarity">
    <text evidence="2">Belongs to the BA14k family.</text>
</comment>
<feature type="signal peptide" evidence="7">
    <location>
        <begin position="1"/>
        <end position="22"/>
    </location>
</feature>
<comment type="function">
    <text evidence="6">Has immunoglobulin-binding and hemagglutination properties, and can bind to mannose. Essential for virulence. May be involved in LPS biosynthesis or polysaccharide transport.</text>
</comment>
<sequence length="136" mass="14537">MRRFVAALIGATTLASAMPANAETIPSRRLPDVQKAYPSESYAQYYYRRGYYYPRHYYYRRDNGAAVAAGVAGVAAGALIAGAIANQAAAAPAAPPPPGTVSPSVAAYCARKYRSYDPATGTFLAHNGMRYVCTYP</sequence>
<dbReference type="Proteomes" id="UP000707352">
    <property type="component" value="Unassembled WGS sequence"/>
</dbReference>
<comment type="subcellular location">
    <subcellularLocation>
        <location evidence="1">Membrane</location>
        <topology evidence="1">Single-pass membrane protein</topology>
    </subcellularLocation>
</comment>
<dbReference type="RefSeq" id="WP_167673514.1">
    <property type="nucleotide sequence ID" value="NZ_JAATJS010000004.1"/>
</dbReference>
<evidence type="ECO:0000256" key="1">
    <source>
        <dbReference type="ARBA" id="ARBA00004167"/>
    </source>
</evidence>
<evidence type="ECO:0000256" key="3">
    <source>
        <dbReference type="ARBA" id="ARBA00020552"/>
    </source>
</evidence>
<name>A0ABX0VCQ3_9HYPH</name>
<keyword evidence="4" id="KW-0472">Membrane</keyword>
<keyword evidence="7" id="KW-0732">Signal</keyword>
<evidence type="ECO:0000256" key="6">
    <source>
        <dbReference type="ARBA" id="ARBA00025321"/>
    </source>
</evidence>
<keyword evidence="9" id="KW-1185">Reference proteome</keyword>